<name>A0A5S9IQQ2_UABAM</name>
<keyword evidence="2" id="KW-1185">Reference proteome</keyword>
<gene>
    <name evidence="1" type="ORF">UABAM_04739</name>
</gene>
<organism evidence="1 2">
    <name type="scientific">Uabimicrobium amorphum</name>
    <dbReference type="NCBI Taxonomy" id="2596890"/>
    <lineage>
        <taxon>Bacteria</taxon>
        <taxon>Pseudomonadati</taxon>
        <taxon>Planctomycetota</taxon>
        <taxon>Candidatus Uabimicrobiia</taxon>
        <taxon>Candidatus Uabimicrobiales</taxon>
        <taxon>Candidatus Uabimicrobiaceae</taxon>
        <taxon>Candidatus Uabimicrobium</taxon>
    </lineage>
</organism>
<dbReference type="AlphaFoldDB" id="A0A5S9IQQ2"/>
<accession>A0A5S9IQQ2</accession>
<sequence length="51" mass="6235">MSYLLRKIVRVNIVIVAFIRFNIFYTYEQKGDRLNTLHLISVSFTMPYRFF</sequence>
<evidence type="ECO:0000313" key="2">
    <source>
        <dbReference type="Proteomes" id="UP000326354"/>
    </source>
</evidence>
<dbReference type="Proteomes" id="UP000326354">
    <property type="component" value="Chromosome"/>
</dbReference>
<dbReference type="KEGG" id="uam:UABAM_04739"/>
<protein>
    <submittedName>
        <fullName evidence="1">Uncharacterized protein</fullName>
    </submittedName>
</protein>
<dbReference type="EMBL" id="AP019860">
    <property type="protein sequence ID" value="BBM86353.1"/>
    <property type="molecule type" value="Genomic_DNA"/>
</dbReference>
<proteinExistence type="predicted"/>
<evidence type="ECO:0000313" key="1">
    <source>
        <dbReference type="EMBL" id="BBM86353.1"/>
    </source>
</evidence>
<reference evidence="1 2" key="1">
    <citation type="submission" date="2019-08" db="EMBL/GenBank/DDBJ databases">
        <title>Complete genome sequence of Candidatus Uab amorphum.</title>
        <authorList>
            <person name="Shiratori T."/>
            <person name="Suzuki S."/>
            <person name="Kakizawa Y."/>
            <person name="Ishida K."/>
        </authorList>
    </citation>
    <scope>NUCLEOTIDE SEQUENCE [LARGE SCALE GENOMIC DNA]</scope>
    <source>
        <strain evidence="1 2">SRT547</strain>
    </source>
</reference>